<reference evidence="2" key="1">
    <citation type="submission" date="2022-01" db="EMBL/GenBank/DDBJ databases">
        <authorList>
            <person name="Braso-Vives M."/>
        </authorList>
    </citation>
    <scope>NUCLEOTIDE SEQUENCE</scope>
</reference>
<organism evidence="2 3">
    <name type="scientific">Branchiostoma lanceolatum</name>
    <name type="common">Common lancelet</name>
    <name type="synonym">Amphioxus lanceolatum</name>
    <dbReference type="NCBI Taxonomy" id="7740"/>
    <lineage>
        <taxon>Eukaryota</taxon>
        <taxon>Metazoa</taxon>
        <taxon>Chordata</taxon>
        <taxon>Cephalochordata</taxon>
        <taxon>Leptocardii</taxon>
        <taxon>Amphioxiformes</taxon>
        <taxon>Branchiostomatidae</taxon>
        <taxon>Branchiostoma</taxon>
    </lineage>
</organism>
<gene>
    <name evidence="2" type="primary">Hypp438</name>
    <name evidence="2" type="ORF">BLAG_LOCUS1477</name>
</gene>
<evidence type="ECO:0000256" key="1">
    <source>
        <dbReference type="SAM" id="MobiDB-lite"/>
    </source>
</evidence>
<evidence type="ECO:0000313" key="3">
    <source>
        <dbReference type="Proteomes" id="UP000838412"/>
    </source>
</evidence>
<sequence length="85" mass="9876">MESLRRRLPADLLRLVQRGGREEPEEYPRHPYRTPRSIVSSRSPGTPPLGDRIIFESSWLACLQIGELEPKLHSWLDPRAALRFD</sequence>
<name>A0A8J9VB23_BRALA</name>
<protein>
    <submittedName>
        <fullName evidence="2">Hypp438 protein</fullName>
    </submittedName>
</protein>
<proteinExistence type="predicted"/>
<dbReference type="Proteomes" id="UP000838412">
    <property type="component" value="Chromosome 1"/>
</dbReference>
<evidence type="ECO:0000313" key="2">
    <source>
        <dbReference type="EMBL" id="CAH1232273.1"/>
    </source>
</evidence>
<feature type="compositionally biased region" description="Basic and acidic residues" evidence="1">
    <location>
        <begin position="19"/>
        <end position="29"/>
    </location>
</feature>
<dbReference type="AlphaFoldDB" id="A0A8J9VB23"/>
<feature type="region of interest" description="Disordered" evidence="1">
    <location>
        <begin position="16"/>
        <end position="45"/>
    </location>
</feature>
<keyword evidence="3" id="KW-1185">Reference proteome</keyword>
<accession>A0A8J9VB23</accession>
<dbReference type="EMBL" id="OV696686">
    <property type="protein sequence ID" value="CAH1232273.1"/>
    <property type="molecule type" value="Genomic_DNA"/>
</dbReference>